<feature type="compositionally biased region" description="Polar residues" evidence="2">
    <location>
        <begin position="1"/>
        <end position="13"/>
    </location>
</feature>
<dbReference type="PANTHER" id="PTHR48084:SF3">
    <property type="entry name" value="SUBUNIT OF PYRUVATE:FLAVODOXIN OXIDOREDUCTASE"/>
    <property type="match status" value="1"/>
</dbReference>
<evidence type="ECO:0000256" key="1">
    <source>
        <dbReference type="ARBA" id="ARBA00023002"/>
    </source>
</evidence>
<dbReference type="GO" id="GO:0030976">
    <property type="term" value="F:thiamine pyrophosphate binding"/>
    <property type="evidence" value="ECO:0007669"/>
    <property type="project" value="InterPro"/>
</dbReference>
<dbReference type="PROSITE" id="PS51379">
    <property type="entry name" value="4FE4S_FER_2"/>
    <property type="match status" value="1"/>
</dbReference>
<evidence type="ECO:0000313" key="5">
    <source>
        <dbReference type="Proteomes" id="UP000515275"/>
    </source>
</evidence>
<dbReference type="InterPro" id="IPR009014">
    <property type="entry name" value="Transketo_C/PFOR_II"/>
</dbReference>
<evidence type="ECO:0000256" key="2">
    <source>
        <dbReference type="SAM" id="MobiDB-lite"/>
    </source>
</evidence>
<dbReference type="Pfam" id="PF02775">
    <property type="entry name" value="TPP_enzyme_C"/>
    <property type="match status" value="1"/>
</dbReference>
<keyword evidence="5" id="KW-1185">Reference proteome</keyword>
<dbReference type="InterPro" id="IPR002869">
    <property type="entry name" value="Pyrv_flavodox_OxRed_cen"/>
</dbReference>
<dbReference type="GO" id="GO:0045333">
    <property type="term" value="P:cellular respiration"/>
    <property type="evidence" value="ECO:0007669"/>
    <property type="project" value="UniProtKB-ARBA"/>
</dbReference>
<dbReference type="Gene3D" id="3.40.920.10">
    <property type="entry name" value="Pyruvate-ferredoxin oxidoreductase, PFOR, domain III"/>
    <property type="match status" value="1"/>
</dbReference>
<dbReference type="Gene3D" id="3.40.50.970">
    <property type="match status" value="2"/>
</dbReference>
<reference evidence="4 5" key="1">
    <citation type="submission" date="2019-12" db="EMBL/GenBank/DDBJ databases">
        <title>Corynebacterium sp. nov., isolated from feces of the Anser Albifrons in China.</title>
        <authorList>
            <person name="Liu Q."/>
        </authorList>
    </citation>
    <scope>NUCLEOTIDE SEQUENCE [LARGE SCALE GENOMIC DNA]</scope>
    <source>
        <strain evidence="4 5">23H37-10</strain>
    </source>
</reference>
<sequence>MTSTMNPSTTGTFKDSHYERSPRSVEDLLTRRYTARQGSVHLTGIQALIRMISDRQRADAARGLRTASYVSGYEGSPLAGYDLELSRQKKLLEDHRIFHQPGVNEELAATAVEGTQLTAAATLKDDIDGVVGYWYGKAPGLDRAADAMRHAVICGTNGKGGAVAIVGDDPTAKSSSVPSNSSRLLADLGMPTLVPTDASDVLSLGTHAAWMSRATGLWVALRVTTAVADGSATVVLDDVTAPEPPTTPHTPHAKVLGQPLLALDASRTGERLNRAIAYAREHHINRLVQASPDDEIGIIASGATYLEVAQALRTLGAGQCPPRIRLLRLGMTYPLDSAELSEFAAGLKKIVVAEDLGTYLVESVRTVLYGTSHRPDIIHTTAPEKLLPRLLKDEGIDIMETKNPPRLMNLPLAVAPRTPHFCSGCPHNASTRTSPDTLVGAGIGCHAMVLLMDDQRVGNVIGTAQMGGEGGHWIGMSPFVKEKHLVQNLGDGTFWHSGSLAIRALIASDVNVTVKLLHNGTVAMTGGQDAVGGRGLRSIVDMLQAEGVGKIVVTSDNVSRTRKMLPRGVEVRERSELAAVQEELAAIKGVTVLVHDQHCAAEKRRFRNRGQAEKPKTAVEINPRICEGCGDCGEKSGCLSVQPIDTDFGRKTKIDQTSCNSDYTCLQGDCPAFVTVTPGASDIRATAQSSPIGMEHQIHAADLPEPTMTPLADRQAHSVRITGVGGTGVLTVAAVLATAAQHEGYFVRGQDMTGLAQKGGSVISDVRLSTSFMDHPGHIPAAGADVLLSLDGLTSAADETLEVLNPERTIAVISTTDQPTGKMVTEVRAERTNSALISRALSSRVQRAISADAGDLSTQLFGVATYQTMIVLGAAIQAGAIPVSAAAIERALRANGRSSELNVQALRRGRQLIAAPQELERLLAQPQGVESMESTVTVPRANNEEPLWKTDMDMRAQELEAWGNAAVACRYKEDVRRIAEAERRIDPRSTELALAAAFGLHKLQAYKDEYEVARLAADPAFAQDIERRYGAGASTKIQLHPPILRAMGLKKKIGVSTRFMPALKVLAAGKRLRGTSLDIFGYTKQRRVERELAEEYRNVLLRRSAEMSSAEDLASLVELAREADSVRGYEELKINSALRLLALLREPDRRSH</sequence>
<dbReference type="Proteomes" id="UP000515275">
    <property type="component" value="Chromosome"/>
</dbReference>
<dbReference type="KEGG" id="cans:GP473_04425"/>
<dbReference type="InterPro" id="IPR046667">
    <property type="entry name" value="DUF6537"/>
</dbReference>
<evidence type="ECO:0000313" key="4">
    <source>
        <dbReference type="EMBL" id="QNH96013.1"/>
    </source>
</evidence>
<dbReference type="Pfam" id="PF20169">
    <property type="entry name" value="DUF6537"/>
    <property type="match status" value="1"/>
</dbReference>
<dbReference type="SUPFAM" id="SSF52922">
    <property type="entry name" value="TK C-terminal domain-like"/>
    <property type="match status" value="1"/>
</dbReference>
<keyword evidence="4" id="KW-0670">Pyruvate</keyword>
<dbReference type="Gene3D" id="3.40.50.920">
    <property type="match status" value="1"/>
</dbReference>
<dbReference type="SUPFAM" id="SSF52518">
    <property type="entry name" value="Thiamin diphosphate-binding fold (THDP-binding)"/>
    <property type="match status" value="2"/>
</dbReference>
<dbReference type="GO" id="GO:0000287">
    <property type="term" value="F:magnesium ion binding"/>
    <property type="evidence" value="ECO:0007669"/>
    <property type="project" value="UniProtKB-ARBA"/>
</dbReference>
<dbReference type="InterPro" id="IPR029061">
    <property type="entry name" value="THDP-binding"/>
</dbReference>
<dbReference type="Pfam" id="PF01558">
    <property type="entry name" value="POR"/>
    <property type="match status" value="1"/>
</dbReference>
<gene>
    <name evidence="4" type="ORF">GP473_04425</name>
</gene>
<organism evidence="4 5">
    <name type="scientific">Corynebacterium anserum</name>
    <dbReference type="NCBI Taxonomy" id="2684406"/>
    <lineage>
        <taxon>Bacteria</taxon>
        <taxon>Bacillati</taxon>
        <taxon>Actinomycetota</taxon>
        <taxon>Actinomycetes</taxon>
        <taxon>Mycobacteriales</taxon>
        <taxon>Corynebacteriaceae</taxon>
        <taxon>Corynebacterium</taxon>
    </lineage>
</organism>
<dbReference type="AlphaFoldDB" id="A0A7G7YNE3"/>
<dbReference type="InterPro" id="IPR019752">
    <property type="entry name" value="Pyrv/ketoisovalerate_OxRed_cat"/>
</dbReference>
<dbReference type="PANTHER" id="PTHR48084">
    <property type="entry name" value="2-OXOGLUTARATE OXIDOREDUCTASE SUBUNIT KORB-RELATED"/>
    <property type="match status" value="1"/>
</dbReference>
<dbReference type="InterPro" id="IPR011766">
    <property type="entry name" value="TPP_enzyme_TPP-bd"/>
</dbReference>
<dbReference type="NCBIfam" id="NF009589">
    <property type="entry name" value="PRK13030.1"/>
    <property type="match status" value="1"/>
</dbReference>
<protein>
    <submittedName>
        <fullName evidence="4">Indolepyruvate ferredoxin oxidoreductase family protein</fullName>
    </submittedName>
</protein>
<dbReference type="SUPFAM" id="SSF53323">
    <property type="entry name" value="Pyruvate-ferredoxin oxidoreductase, PFOR, domain III"/>
    <property type="match status" value="1"/>
</dbReference>
<feature type="domain" description="4Fe-4S ferredoxin-type" evidence="3">
    <location>
        <begin position="617"/>
        <end position="649"/>
    </location>
</feature>
<proteinExistence type="predicted"/>
<evidence type="ECO:0000259" key="3">
    <source>
        <dbReference type="PROSITE" id="PS51379"/>
    </source>
</evidence>
<keyword evidence="1" id="KW-0560">Oxidoreductase</keyword>
<dbReference type="InterPro" id="IPR051457">
    <property type="entry name" value="2-oxoacid:Fd_oxidoreductase"/>
</dbReference>
<accession>A0A7G7YNE3</accession>
<name>A0A7G7YNE3_9CORY</name>
<dbReference type="InterPro" id="IPR017896">
    <property type="entry name" value="4Fe4S_Fe-S-bd"/>
</dbReference>
<dbReference type="GO" id="GO:0016625">
    <property type="term" value="F:oxidoreductase activity, acting on the aldehyde or oxo group of donors, iron-sulfur protein as acceptor"/>
    <property type="evidence" value="ECO:0007669"/>
    <property type="project" value="UniProtKB-ARBA"/>
</dbReference>
<feature type="region of interest" description="Disordered" evidence="2">
    <location>
        <begin position="1"/>
        <end position="21"/>
    </location>
</feature>
<dbReference type="CDD" id="cd02008">
    <property type="entry name" value="TPP_IOR_alpha"/>
    <property type="match status" value="1"/>
</dbReference>
<dbReference type="EMBL" id="CP046883">
    <property type="protein sequence ID" value="QNH96013.1"/>
    <property type="molecule type" value="Genomic_DNA"/>
</dbReference>